<evidence type="ECO:0000256" key="2">
    <source>
        <dbReference type="SAM" id="MobiDB-lite"/>
    </source>
</evidence>
<comment type="caution">
    <text evidence="4">The sequence shown here is derived from an EMBL/GenBank/DDBJ whole genome shotgun (WGS) entry which is preliminary data.</text>
</comment>
<sequence length="124" mass="13989">MEVAVEDLEKQMQKTDAKLDSLAVQVGNIENEIFSEDGTHIEVCTLLKSVNEVKNNYQNLHKEIQEVQGLQKELSSKLQGQLLLMQKKCNLLKEKLCIKLPDKQQTTNPPRLILSPTSSGQNTD</sequence>
<dbReference type="Proteomes" id="UP001458880">
    <property type="component" value="Unassembled WGS sequence"/>
</dbReference>
<evidence type="ECO:0000313" key="5">
    <source>
        <dbReference type="Proteomes" id="UP001458880"/>
    </source>
</evidence>
<feature type="region of interest" description="Disordered" evidence="2">
    <location>
        <begin position="103"/>
        <end position="124"/>
    </location>
</feature>
<evidence type="ECO:0000259" key="3">
    <source>
        <dbReference type="Pfam" id="PF16740"/>
    </source>
</evidence>
<protein>
    <submittedName>
        <fullName evidence="4">Spindle and kinetochore-associated protein 2</fullName>
    </submittedName>
</protein>
<dbReference type="Pfam" id="PF16740">
    <property type="entry name" value="SKA2"/>
    <property type="match status" value="1"/>
</dbReference>
<dbReference type="InterPro" id="IPR042091">
    <property type="entry name" value="Ska2_N"/>
</dbReference>
<organism evidence="4 5">
    <name type="scientific">Popillia japonica</name>
    <name type="common">Japanese beetle</name>
    <dbReference type="NCBI Taxonomy" id="7064"/>
    <lineage>
        <taxon>Eukaryota</taxon>
        <taxon>Metazoa</taxon>
        <taxon>Ecdysozoa</taxon>
        <taxon>Arthropoda</taxon>
        <taxon>Hexapoda</taxon>
        <taxon>Insecta</taxon>
        <taxon>Pterygota</taxon>
        <taxon>Neoptera</taxon>
        <taxon>Endopterygota</taxon>
        <taxon>Coleoptera</taxon>
        <taxon>Polyphaga</taxon>
        <taxon>Scarabaeiformia</taxon>
        <taxon>Scarabaeidae</taxon>
        <taxon>Rutelinae</taxon>
        <taxon>Popillia</taxon>
    </lineage>
</organism>
<proteinExistence type="predicted"/>
<reference evidence="4 5" key="1">
    <citation type="journal article" date="2024" name="BMC Genomics">
        <title>De novo assembly and annotation of Popillia japonica's genome with initial clues to its potential as an invasive pest.</title>
        <authorList>
            <person name="Cucini C."/>
            <person name="Boschi S."/>
            <person name="Funari R."/>
            <person name="Cardaioli E."/>
            <person name="Iannotti N."/>
            <person name="Marturano G."/>
            <person name="Paoli F."/>
            <person name="Bruttini M."/>
            <person name="Carapelli A."/>
            <person name="Frati F."/>
            <person name="Nardi F."/>
        </authorList>
    </citation>
    <scope>NUCLEOTIDE SEQUENCE [LARGE SCALE GENOMIC DNA]</scope>
    <source>
        <strain evidence="4">DMR45628</strain>
    </source>
</reference>
<dbReference type="Gene3D" id="6.10.250.1380">
    <property type="match status" value="1"/>
</dbReference>
<accession>A0AAW1NAH9</accession>
<feature type="domain" description="Ska2 N-terminal" evidence="3">
    <location>
        <begin position="4"/>
        <end position="100"/>
    </location>
</feature>
<dbReference type="EMBL" id="JASPKY010000009">
    <property type="protein sequence ID" value="KAK9754219.1"/>
    <property type="molecule type" value="Genomic_DNA"/>
</dbReference>
<name>A0AAW1NAH9_POPJA</name>
<keyword evidence="1" id="KW-0175">Coiled coil</keyword>
<evidence type="ECO:0000256" key="1">
    <source>
        <dbReference type="SAM" id="Coils"/>
    </source>
</evidence>
<feature type="coiled-coil region" evidence="1">
    <location>
        <begin position="5"/>
        <end position="77"/>
    </location>
</feature>
<dbReference type="AlphaFoldDB" id="A0AAW1NAH9"/>
<evidence type="ECO:0000313" key="4">
    <source>
        <dbReference type="EMBL" id="KAK9754219.1"/>
    </source>
</evidence>
<keyword evidence="5" id="KW-1185">Reference proteome</keyword>
<gene>
    <name evidence="4" type="ORF">QE152_g1424</name>
</gene>